<feature type="compositionally biased region" description="Polar residues" evidence="2">
    <location>
        <begin position="423"/>
        <end position="432"/>
    </location>
</feature>
<feature type="region of interest" description="Disordered" evidence="2">
    <location>
        <begin position="886"/>
        <end position="990"/>
    </location>
</feature>
<evidence type="ECO:0000313" key="5">
    <source>
        <dbReference type="Proteomes" id="UP000028760"/>
    </source>
</evidence>
<protein>
    <submittedName>
        <fullName evidence="4">Interactor of little elongation complex ELL subunit 1</fullName>
    </submittedName>
</protein>
<feature type="compositionally biased region" description="Acidic residues" evidence="2">
    <location>
        <begin position="397"/>
        <end position="406"/>
    </location>
</feature>
<feature type="region of interest" description="Disordered" evidence="2">
    <location>
        <begin position="513"/>
        <end position="751"/>
    </location>
</feature>
<feature type="compositionally biased region" description="Polar residues" evidence="2">
    <location>
        <begin position="950"/>
        <end position="961"/>
    </location>
</feature>
<evidence type="ECO:0000259" key="3">
    <source>
        <dbReference type="Pfam" id="PF25817"/>
    </source>
</evidence>
<dbReference type="STRING" id="48698.ENSPFOP00000016819"/>
<feature type="region of interest" description="Disordered" evidence="2">
    <location>
        <begin position="1029"/>
        <end position="1108"/>
    </location>
</feature>
<feature type="domain" description="Little elongation complex subunit 1 C-terminal" evidence="3">
    <location>
        <begin position="1280"/>
        <end position="1470"/>
    </location>
</feature>
<keyword evidence="1" id="KW-0175">Coiled coil</keyword>
<feature type="compositionally biased region" description="Polar residues" evidence="2">
    <location>
        <begin position="1029"/>
        <end position="1052"/>
    </location>
</feature>
<feature type="compositionally biased region" description="Low complexity" evidence="2">
    <location>
        <begin position="928"/>
        <end position="944"/>
    </location>
</feature>
<dbReference type="Pfam" id="PF25817">
    <property type="entry name" value="ICE1_C"/>
    <property type="match status" value="1"/>
</dbReference>
<dbReference type="GeneID" id="103149965"/>
<dbReference type="KEGG" id="pfor:103149965"/>
<feature type="compositionally biased region" description="Low complexity" evidence="2">
    <location>
        <begin position="740"/>
        <end position="749"/>
    </location>
</feature>
<dbReference type="OrthoDB" id="2238957at2759"/>
<name>A0A087YFL6_POEFO</name>
<feature type="region of interest" description="Disordered" evidence="2">
    <location>
        <begin position="457"/>
        <end position="482"/>
    </location>
</feature>
<feature type="compositionally biased region" description="Polar residues" evidence="2">
    <location>
        <begin position="336"/>
        <end position="347"/>
    </location>
</feature>
<dbReference type="RefSeq" id="XP_007569793.1">
    <property type="nucleotide sequence ID" value="XM_007569731.2"/>
</dbReference>
<dbReference type="OMA" id="KIENQCF"/>
<feature type="region of interest" description="Disordered" evidence="2">
    <location>
        <begin position="266"/>
        <end position="309"/>
    </location>
</feature>
<reference evidence="4" key="2">
    <citation type="submission" date="2025-08" db="UniProtKB">
        <authorList>
            <consortium name="Ensembl"/>
        </authorList>
    </citation>
    <scope>IDENTIFICATION</scope>
</reference>
<evidence type="ECO:0000256" key="2">
    <source>
        <dbReference type="SAM" id="MobiDB-lite"/>
    </source>
</evidence>
<feature type="compositionally biased region" description="Basic and acidic residues" evidence="2">
    <location>
        <begin position="541"/>
        <end position="552"/>
    </location>
</feature>
<dbReference type="Proteomes" id="UP000028760">
    <property type="component" value="Unassembled WGS sequence"/>
</dbReference>
<dbReference type="Ensembl" id="ENSPFOT00000016841.2">
    <property type="protein sequence ID" value="ENSPFOP00000016819.2"/>
    <property type="gene ID" value="ENSPFOG00000016745.2"/>
</dbReference>
<dbReference type="PANTHER" id="PTHR11852">
    <property type="entry name" value="PLATELET-ACTIVATING FACTOR ACETYLHYDROLASE"/>
    <property type="match status" value="1"/>
</dbReference>
<feature type="compositionally biased region" description="Low complexity" evidence="2">
    <location>
        <begin position="888"/>
        <end position="899"/>
    </location>
</feature>
<feature type="compositionally biased region" description="Polar residues" evidence="2">
    <location>
        <begin position="1064"/>
        <end position="1082"/>
    </location>
</feature>
<evidence type="ECO:0000256" key="1">
    <source>
        <dbReference type="SAM" id="Coils"/>
    </source>
</evidence>
<dbReference type="GeneTree" id="ENSGT00950000183199"/>
<feature type="region of interest" description="Disordered" evidence="2">
    <location>
        <begin position="333"/>
        <end position="368"/>
    </location>
</feature>
<feature type="compositionally biased region" description="Basic and acidic residues" evidence="2">
    <location>
        <begin position="706"/>
        <end position="720"/>
    </location>
</feature>
<keyword evidence="5" id="KW-1185">Reference proteome</keyword>
<proteinExistence type="predicted"/>
<feature type="compositionally biased region" description="Basic and acidic residues" evidence="2">
    <location>
        <begin position="1053"/>
        <end position="1062"/>
    </location>
</feature>
<feature type="coiled-coil region" evidence="1">
    <location>
        <begin position="52"/>
        <end position="228"/>
    </location>
</feature>
<dbReference type="InterPro" id="IPR057881">
    <property type="entry name" value="ICE1_C"/>
</dbReference>
<sequence>MMPGESQSNTAAIAADATVGSCQNCSVLHQSLTEYVASFLALKQKIAATDDSIRLRKQLEELQMRLFTLEKKTADYESVQAELEEKTGALKAYEQLSEEMDKLKQEKSNTLAENETLRDELKCLKDLTETQSLENARVKREKAAVENDLLKTQASLKESQEQAKKVDKLTKENAIMTNMKDRMENKVRVLEDSICKQNYQISQLTNEKILLERNISDLQVRLIKLERERCKDYRSSTTQTRAAPKVDKGKLRLLLQSVWECVDPEHEQSSNISMSPEFGHRRTLPPSPQTKLQANERRMSASASETIRESTVLHVETKSALTKLRPCARVQDTCRHQASTHHSNQDNTLKKSNESPKKNKHNESSPIKGNLCVSIDEIMDFFKPLPACISPLSESDTSVEDAEMDGEEKTDSPELSEDVQLPKQDQPSSSKASPLHLNSPKSLSLYKKDNVDIQEHISDKKGNGHCGLGGGAELNESADKPHKNNSYLKNMSPPELLQSLLLRSNVSEEALPLPDEDMEHSHNENPNNQSADICDTGTAFERAKEDKSDTATKMDVAVSPGDIPDVTTVASYGERDATANSGEAENEQCVAQFKSKESLEDTSVTDDQKGHVDSCQDSANLTASGALCKDSEMPEESPPSSSDSMSCGMNKILEEGMEVDAGVHCSGENEGNAVQVPRDVDVTASPSDLNACDKPLSPKESPVLNREVEGSCPDPEHEEANSTALSPTDFDKEEAKRPSSPDTDSSLSPEKITVDCKSLEDKRHSVCRQLNPSCRLSQVKLLPVETDPITEKAKAKEEVAKNNLLTSEKEIVNQLHSDPTTSCHEISSATKEQNQILETFTPVHEQPDLDANAEENVTPVGSPTATQTPESISHLLLEMGPPLPPVLTPVTTPPKGVKPINPSHTIGKLSFPSPMDSSASTTPVKFLSTPNSQQLSCSSSLTSPTHPNGVPSSPLQFSSATPKHALPVPGRLPAKAVNSSPSSSTSPLQENSMSILNTMDLGSSACTWTLNILKGNVNLSMCSSENGVLPKTTDNQRSGFKTISSASTAFTKTETRGEKRPAGDSSQSKNSKFPKLDSSSADVTDKQETSFSLHGGSEATSSSTVAKDQKKSNTASPCIEFEEPAEQDLIVDYLNKIKKQCFDLLPVVQSHLYVGNLPKKPILRDEEKEVISDVCRCSLLQVDEMIVAILTKLKTEKNALCLNYLQALCRVYIGICRQKKYWEKARILAYSILVEDFPDSAKLVLFMVTTWPNVLTHSSLLCQAIHSVTQLKAPEGLLGCLSAFLGWEKNPPCDLDQLILRTLTELRSGNNQSFSKHVHHGEDLGAGAWEQIFTLYLLCSHKKWKWTYEHILGKELWPLMNAWVLQPRDQQEPVRDETVATVLRLIGRLGQLGLKEGSVSSLVTVANIINTFGRHGQAEGVPWTVQLAAIYCIYELSPCNPKQALDALAEWRGEAPQNVPPAVTSCINQIAYICRNVRS</sequence>
<feature type="compositionally biased region" description="Basic and acidic residues" evidence="2">
    <location>
        <begin position="729"/>
        <end position="739"/>
    </location>
</feature>
<reference evidence="4" key="3">
    <citation type="submission" date="2025-09" db="UniProtKB">
        <authorList>
            <consortium name="Ensembl"/>
        </authorList>
    </citation>
    <scope>IDENTIFICATION</scope>
</reference>
<feature type="compositionally biased region" description="Basic and acidic residues" evidence="2">
    <location>
        <begin position="348"/>
        <end position="363"/>
    </location>
</feature>
<dbReference type="PANTHER" id="PTHR11852:SF4">
    <property type="entry name" value="LITTLE ELONGATION COMPLEX SUBUNIT 1"/>
    <property type="match status" value="1"/>
</dbReference>
<accession>A0A087YFL6</accession>
<evidence type="ECO:0000313" key="4">
    <source>
        <dbReference type="Ensembl" id="ENSPFOP00000016819.2"/>
    </source>
</evidence>
<dbReference type="EMBL" id="AYCK01000045">
    <property type="status" value="NOT_ANNOTATED_CDS"/>
    <property type="molecule type" value="Genomic_DNA"/>
</dbReference>
<feature type="compositionally biased region" description="Polar residues" evidence="2">
    <location>
        <begin position="1098"/>
        <end position="1108"/>
    </location>
</feature>
<organism evidence="4 5">
    <name type="scientific">Poecilia formosa</name>
    <name type="common">Amazon molly</name>
    <name type="synonym">Limia formosa</name>
    <dbReference type="NCBI Taxonomy" id="48698"/>
    <lineage>
        <taxon>Eukaryota</taxon>
        <taxon>Metazoa</taxon>
        <taxon>Chordata</taxon>
        <taxon>Craniata</taxon>
        <taxon>Vertebrata</taxon>
        <taxon>Euteleostomi</taxon>
        <taxon>Actinopterygii</taxon>
        <taxon>Neopterygii</taxon>
        <taxon>Teleostei</taxon>
        <taxon>Neoteleostei</taxon>
        <taxon>Acanthomorphata</taxon>
        <taxon>Ovalentaria</taxon>
        <taxon>Atherinomorphae</taxon>
        <taxon>Cyprinodontiformes</taxon>
        <taxon>Poeciliidae</taxon>
        <taxon>Poeciliinae</taxon>
        <taxon>Poecilia</taxon>
    </lineage>
</organism>
<dbReference type="eggNOG" id="ENOG502QX8H">
    <property type="taxonomic scope" value="Eukaryota"/>
</dbReference>
<reference evidence="5" key="1">
    <citation type="submission" date="2013-10" db="EMBL/GenBank/DDBJ databases">
        <authorList>
            <person name="Schartl M."/>
            <person name="Warren W."/>
        </authorList>
    </citation>
    <scope>NUCLEOTIDE SEQUENCE [LARGE SCALE GENOMIC DNA]</scope>
    <source>
        <strain evidence="5">female</strain>
    </source>
</reference>
<feature type="region of interest" description="Disordered" evidence="2">
    <location>
        <begin position="393"/>
        <end position="443"/>
    </location>
</feature>
<dbReference type="CTD" id="23379"/>